<dbReference type="AlphaFoldDB" id="A0A235EWC2"/>
<proteinExistence type="predicted"/>
<dbReference type="EMBL" id="NOIH01000018">
    <property type="protein sequence ID" value="OYD53063.1"/>
    <property type="molecule type" value="Genomic_DNA"/>
</dbReference>
<evidence type="ECO:0000313" key="2">
    <source>
        <dbReference type="Proteomes" id="UP000215181"/>
    </source>
</evidence>
<reference evidence="1 2" key="1">
    <citation type="submission" date="2017-07" db="EMBL/GenBank/DDBJ databases">
        <title>Thauera sp. KNDSS-Mac4 genome sequence and assembly.</title>
        <authorList>
            <person name="Mayilraj S."/>
        </authorList>
    </citation>
    <scope>NUCLEOTIDE SEQUENCE [LARGE SCALE GENOMIC DNA]</scope>
    <source>
        <strain evidence="1 2">KNDSS-Mac4</strain>
    </source>
</reference>
<accession>A0A235EWC2</accession>
<dbReference type="Proteomes" id="UP000215181">
    <property type="component" value="Unassembled WGS sequence"/>
</dbReference>
<organism evidence="1 2">
    <name type="scientific">Thauera propionica</name>
    <dbReference type="NCBI Taxonomy" id="2019431"/>
    <lineage>
        <taxon>Bacteria</taxon>
        <taxon>Pseudomonadati</taxon>
        <taxon>Pseudomonadota</taxon>
        <taxon>Betaproteobacteria</taxon>
        <taxon>Rhodocyclales</taxon>
        <taxon>Zoogloeaceae</taxon>
        <taxon>Thauera</taxon>
    </lineage>
</organism>
<keyword evidence="2" id="KW-1185">Reference proteome</keyword>
<evidence type="ECO:0000313" key="1">
    <source>
        <dbReference type="EMBL" id="OYD53063.1"/>
    </source>
</evidence>
<gene>
    <name evidence="1" type="ORF">CGK74_14545</name>
</gene>
<comment type="caution">
    <text evidence="1">The sequence shown here is derived from an EMBL/GenBank/DDBJ whole genome shotgun (WGS) entry which is preliminary data.</text>
</comment>
<protein>
    <submittedName>
        <fullName evidence="1">Uncharacterized protein</fullName>
    </submittedName>
</protein>
<sequence>MLHALYTVGDARAHISDDPRGGGVCAHCVTGHRFVAFAQLGNASIECGKPLASLLCQGG</sequence>
<name>A0A235EWC2_9RHOO</name>